<dbReference type="Gene3D" id="1.10.287.470">
    <property type="entry name" value="Helix hairpin bin"/>
    <property type="match status" value="1"/>
</dbReference>
<feature type="chain" id="PRO_5020564024" evidence="2">
    <location>
        <begin position="20"/>
        <end position="345"/>
    </location>
</feature>
<dbReference type="InterPro" id="IPR006143">
    <property type="entry name" value="RND_pump_MFP"/>
</dbReference>
<keyword evidence="4" id="KW-1185">Reference proteome</keyword>
<keyword evidence="2" id="KW-0732">Signal</keyword>
<reference evidence="3 4" key="1">
    <citation type="submission" date="2019-02" db="EMBL/GenBank/DDBJ databases">
        <title>Dyella amyloliquefaciens sp. nov., isolated from forest soil.</title>
        <authorList>
            <person name="Gao Z.-H."/>
            <person name="Qiu L.-H."/>
        </authorList>
    </citation>
    <scope>NUCLEOTIDE SEQUENCE [LARGE SCALE GENOMIC DNA]</scope>
    <source>
        <strain evidence="3 4">KACC 12747</strain>
    </source>
</reference>
<dbReference type="Gene3D" id="2.40.420.20">
    <property type="match status" value="1"/>
</dbReference>
<evidence type="ECO:0000256" key="1">
    <source>
        <dbReference type="ARBA" id="ARBA00009477"/>
    </source>
</evidence>
<dbReference type="NCBIfam" id="TIGR01730">
    <property type="entry name" value="RND_mfp"/>
    <property type="match status" value="1"/>
</dbReference>
<accession>A0A4R0YR01</accession>
<dbReference type="EMBL" id="SJTG01000005">
    <property type="protein sequence ID" value="TCI07281.1"/>
    <property type="molecule type" value="Genomic_DNA"/>
</dbReference>
<comment type="similarity">
    <text evidence="1">Belongs to the membrane fusion protein (MFP) (TC 8.A.1) family.</text>
</comment>
<dbReference type="RefSeq" id="WP_131412538.1">
    <property type="nucleotide sequence ID" value="NZ_SJTG01000005.1"/>
</dbReference>
<dbReference type="PROSITE" id="PS51257">
    <property type="entry name" value="PROKAR_LIPOPROTEIN"/>
    <property type="match status" value="1"/>
</dbReference>
<dbReference type="GO" id="GO:0015562">
    <property type="term" value="F:efflux transmembrane transporter activity"/>
    <property type="evidence" value="ECO:0007669"/>
    <property type="project" value="TreeGrafter"/>
</dbReference>
<dbReference type="SUPFAM" id="SSF111369">
    <property type="entry name" value="HlyD-like secretion proteins"/>
    <property type="match status" value="1"/>
</dbReference>
<dbReference type="PANTHER" id="PTHR30469">
    <property type="entry name" value="MULTIDRUG RESISTANCE PROTEIN MDTA"/>
    <property type="match status" value="1"/>
</dbReference>
<dbReference type="PANTHER" id="PTHR30469:SF15">
    <property type="entry name" value="HLYD FAMILY OF SECRETION PROTEINS"/>
    <property type="match status" value="1"/>
</dbReference>
<sequence length="345" mass="35621">MIRRLLIATSLVLALAACAADESADKDAVSAAVSTVPLQQGSLPETIMAYGTAGPAADAAQVLSIQAAGRVTRWEVTPGASVKRGQHLLSFALAPAAVAAYQQALGARTLAEAQRAHTAQLMAQQLATRDQLDQADKALQDAQSNLDALVEQQGRAPVIELTAPFDGIVATVDAAQGDVLQPGAALLSLQRGDGLVVTVGVERQLMARVQAGAHATLSPLDATAPMHGAVRRVARALNPHTHQVDVEVVPDGALVAGEGFRADIVIGQWQGWLLPRDAVQGGEADRHVFQVADGKAVRVPVRVLGESDSVSVASGALDPHRPLVTVGATQLDDGMAVRTAAGARP</sequence>
<dbReference type="Gene3D" id="2.40.50.100">
    <property type="match status" value="1"/>
</dbReference>
<dbReference type="Gene3D" id="2.40.30.170">
    <property type="match status" value="1"/>
</dbReference>
<comment type="caution">
    <text evidence="3">The sequence shown here is derived from an EMBL/GenBank/DDBJ whole genome shotgun (WGS) entry which is preliminary data.</text>
</comment>
<gene>
    <name evidence="3" type="ORF">EZM97_32300</name>
</gene>
<dbReference type="GO" id="GO:1990281">
    <property type="term" value="C:efflux pump complex"/>
    <property type="evidence" value="ECO:0007669"/>
    <property type="project" value="TreeGrafter"/>
</dbReference>
<evidence type="ECO:0000256" key="2">
    <source>
        <dbReference type="SAM" id="SignalP"/>
    </source>
</evidence>
<name>A0A4R0YR01_9GAMM</name>
<evidence type="ECO:0000313" key="3">
    <source>
        <dbReference type="EMBL" id="TCI07281.1"/>
    </source>
</evidence>
<dbReference type="Proteomes" id="UP000291822">
    <property type="component" value="Unassembled WGS sequence"/>
</dbReference>
<dbReference type="AlphaFoldDB" id="A0A4R0YR01"/>
<proteinExistence type="inferred from homology"/>
<organism evidence="3 4">
    <name type="scientific">Dyella soli</name>
    <dbReference type="NCBI Taxonomy" id="522319"/>
    <lineage>
        <taxon>Bacteria</taxon>
        <taxon>Pseudomonadati</taxon>
        <taxon>Pseudomonadota</taxon>
        <taxon>Gammaproteobacteria</taxon>
        <taxon>Lysobacterales</taxon>
        <taxon>Rhodanobacteraceae</taxon>
        <taxon>Dyella</taxon>
    </lineage>
</organism>
<feature type="signal peptide" evidence="2">
    <location>
        <begin position="1"/>
        <end position="19"/>
    </location>
</feature>
<protein>
    <submittedName>
        <fullName evidence="3">Efflux RND transporter periplasmic adaptor subunit</fullName>
    </submittedName>
</protein>
<evidence type="ECO:0000313" key="4">
    <source>
        <dbReference type="Proteomes" id="UP000291822"/>
    </source>
</evidence>